<dbReference type="InterPro" id="IPR045093">
    <property type="entry name" value="Cullin"/>
</dbReference>
<dbReference type="PANTHER" id="PTHR11932">
    <property type="entry name" value="CULLIN"/>
    <property type="match status" value="1"/>
</dbReference>
<dbReference type="InterPro" id="IPR001373">
    <property type="entry name" value="Cullin_N"/>
</dbReference>
<dbReference type="Pfam" id="PF10557">
    <property type="entry name" value="Cullin_Nedd8"/>
    <property type="match status" value="1"/>
</dbReference>
<evidence type="ECO:0000256" key="1">
    <source>
        <dbReference type="ARBA" id="ARBA00004906"/>
    </source>
</evidence>
<gene>
    <name evidence="10" type="ORF">BCR37DRAFT_127874</name>
</gene>
<dbReference type="SUPFAM" id="SSF74788">
    <property type="entry name" value="Cullin repeat-like"/>
    <property type="match status" value="1"/>
</dbReference>
<dbReference type="InterPro" id="IPR016159">
    <property type="entry name" value="Cullin_repeat-like_dom_sf"/>
</dbReference>
<comment type="pathway">
    <text evidence="1">Protein modification; protein ubiquitination.</text>
</comment>
<evidence type="ECO:0000256" key="4">
    <source>
        <dbReference type="ARBA" id="ARBA00022786"/>
    </source>
</evidence>
<dbReference type="SMART" id="SM00182">
    <property type="entry name" value="CULLIN"/>
    <property type="match status" value="1"/>
</dbReference>
<dbReference type="OMA" id="IREWDRY"/>
<dbReference type="RefSeq" id="XP_040727734.1">
    <property type="nucleotide sequence ID" value="XM_040866046.1"/>
</dbReference>
<dbReference type="FunFam" id="1.20.1310.10:FF:000012">
    <property type="entry name" value="Cullin 2"/>
    <property type="match status" value="1"/>
</dbReference>
<dbReference type="PROSITE" id="PS50069">
    <property type="entry name" value="CULLIN_2"/>
    <property type="match status" value="1"/>
</dbReference>
<dbReference type="Pfam" id="PF00888">
    <property type="entry name" value="Cullin"/>
    <property type="match status" value="1"/>
</dbReference>
<dbReference type="FunFam" id="1.20.1310.10:FF:000011">
    <property type="entry name" value="Cullin 1"/>
    <property type="match status" value="1"/>
</dbReference>
<protein>
    <recommendedName>
        <fullName evidence="6">Cullin-1</fullName>
    </recommendedName>
</protein>
<dbReference type="EMBL" id="MCFI01000002">
    <property type="protein sequence ID" value="ORY86878.1"/>
    <property type="molecule type" value="Genomic_DNA"/>
</dbReference>
<accession>A0A1Y2FSB2</accession>
<keyword evidence="4" id="KW-0833">Ubl conjugation pathway</keyword>
<keyword evidence="5" id="KW-0832">Ubl conjugation</keyword>
<dbReference type="InterPro" id="IPR036317">
    <property type="entry name" value="Cullin_homology_sf"/>
</dbReference>
<sequence>MPAAQRPGMPRADDLASTWAALEEGVAQIMVSLNQGMQPARYMELYTIIYNYCTQNKMQRFGDAGSSAGSRGAHLMGAELYDLLKEYVKLHLGHIARAAKAHTGEALLQFYTRKWQDFTVSAGFIHHIFRYLNRNWVKRELDEGRTNMHDVYTFCLVLWKSIVFDDLQAEIMTEVLKLIRRQRSGMVVESSLIKHVVDSYVLLGLDETDPGKSTLDVYQQFFHVPFIAETSKFYEQESAAAIAELSVPDYMKKAEARIKEEEGRVELYLHVSSTSKLMAACDQALIAAHAEVLQQAFPDLIEHDRQDDMQRMYKLLGRIAKGLDPMRKAFEEHVRKTGLASVEKNCPDVENVEPKAYVNALLTVHTAYNGLIERAFNSDSDFVKSLDKACGEFMNRNKACGFTSAKSPELLSKYCDGLLKKSAKNPDEQEVEAVLQDVMTVFKYVEDKDVFIKFYTRQLSRRLVNDLSNSDDAEASMLSKLKEACGVEYTKKLQRMFGDITTSREHQDTFRTYLAQKDEDAPAVVDADFKVLQSGSWPLYAPTTEFLIPEALLKTVEQFAMYYDFTHNGRKLQWLWQHSKADIKVNYLPSKYTFQVSTYQLAILMAYNTTLSLTYTELQAITGITAKDQLDGALGILVKAKVLLLSETDGQRYSLNTNFKNKKLRINLNLPIKSEQKQESDDTHKHIEGDRKHMIESAIVRIMKARKQMKHTLLVQETINQLKSRFQPKISDIKKSIDGLLERDYIERAEGDAKDMYSYLA</sequence>
<dbReference type="FunFam" id="1.20.1310.10:FF:000029">
    <property type="entry name" value="Cullin homolog 1"/>
    <property type="match status" value="1"/>
</dbReference>
<dbReference type="InterPro" id="IPR036388">
    <property type="entry name" value="WH-like_DNA-bd_sf"/>
</dbReference>
<dbReference type="GO" id="GO:0019005">
    <property type="term" value="C:SCF ubiquitin ligase complex"/>
    <property type="evidence" value="ECO:0007669"/>
    <property type="project" value="UniProtKB-ARBA"/>
</dbReference>
<evidence type="ECO:0000256" key="7">
    <source>
        <dbReference type="PROSITE-ProRule" id="PRU00330"/>
    </source>
</evidence>
<feature type="domain" description="Cullin family profile" evidence="9">
    <location>
        <begin position="406"/>
        <end position="628"/>
    </location>
</feature>
<evidence type="ECO:0000256" key="6">
    <source>
        <dbReference type="ARBA" id="ARBA00069612"/>
    </source>
</evidence>
<dbReference type="AlphaFoldDB" id="A0A1Y2FSB2"/>
<dbReference type="Gene3D" id="1.20.1310.10">
    <property type="entry name" value="Cullin Repeats"/>
    <property type="match status" value="4"/>
</dbReference>
<dbReference type="InterPro" id="IPR036390">
    <property type="entry name" value="WH_DNA-bd_sf"/>
</dbReference>
<evidence type="ECO:0000256" key="2">
    <source>
        <dbReference type="ARBA" id="ARBA00006019"/>
    </source>
</evidence>
<evidence type="ECO:0000259" key="9">
    <source>
        <dbReference type="PROSITE" id="PS50069"/>
    </source>
</evidence>
<dbReference type="FunFam" id="1.20.1310.10:FF:000026">
    <property type="entry name" value="Cullin 1"/>
    <property type="match status" value="1"/>
</dbReference>
<dbReference type="Pfam" id="PF26557">
    <property type="entry name" value="Cullin_AB"/>
    <property type="match status" value="1"/>
</dbReference>
<evidence type="ECO:0000313" key="11">
    <source>
        <dbReference type="Proteomes" id="UP000193685"/>
    </source>
</evidence>
<comment type="similarity">
    <text evidence="2 7 8">Belongs to the cullin family.</text>
</comment>
<comment type="caution">
    <text evidence="10">The sequence shown here is derived from an EMBL/GenBank/DDBJ whole genome shotgun (WGS) entry which is preliminary data.</text>
</comment>
<evidence type="ECO:0000256" key="5">
    <source>
        <dbReference type="ARBA" id="ARBA00022843"/>
    </source>
</evidence>
<dbReference type="InterPro" id="IPR059120">
    <property type="entry name" value="Cullin-like_AB"/>
</dbReference>
<evidence type="ECO:0000313" key="10">
    <source>
        <dbReference type="EMBL" id="ORY86878.1"/>
    </source>
</evidence>
<dbReference type="SMART" id="SM00884">
    <property type="entry name" value="Cullin_Nedd8"/>
    <property type="match status" value="1"/>
</dbReference>
<dbReference type="Gene3D" id="4.10.1030.10">
    <property type="entry name" value="Ring Box Chain A, domain 5"/>
    <property type="match status" value="1"/>
</dbReference>
<dbReference type="OrthoDB" id="27073at2759"/>
<dbReference type="Gene3D" id="1.10.10.10">
    <property type="entry name" value="Winged helix-like DNA-binding domain superfamily/Winged helix DNA-binding domain"/>
    <property type="match status" value="2"/>
</dbReference>
<evidence type="ECO:0000256" key="8">
    <source>
        <dbReference type="RuleBase" id="RU003829"/>
    </source>
</evidence>
<dbReference type="InterPro" id="IPR019559">
    <property type="entry name" value="Cullin_neddylation_domain"/>
</dbReference>
<dbReference type="GO" id="GO:0031625">
    <property type="term" value="F:ubiquitin protein ligase binding"/>
    <property type="evidence" value="ECO:0007669"/>
    <property type="project" value="InterPro"/>
</dbReference>
<keyword evidence="3" id="KW-1017">Isopeptide bond</keyword>
<dbReference type="FunFam" id="1.10.10.10:FF:000014">
    <property type="entry name" value="Cullin 1"/>
    <property type="match status" value="1"/>
</dbReference>
<keyword evidence="11" id="KW-1185">Reference proteome</keyword>
<proteinExistence type="inferred from homology"/>
<organism evidence="10 11">
    <name type="scientific">Protomyces lactucae-debilis</name>
    <dbReference type="NCBI Taxonomy" id="2754530"/>
    <lineage>
        <taxon>Eukaryota</taxon>
        <taxon>Fungi</taxon>
        <taxon>Dikarya</taxon>
        <taxon>Ascomycota</taxon>
        <taxon>Taphrinomycotina</taxon>
        <taxon>Taphrinomycetes</taxon>
        <taxon>Taphrinales</taxon>
        <taxon>Protomycetaceae</taxon>
        <taxon>Protomyces</taxon>
    </lineage>
</organism>
<name>A0A1Y2FSB2_PROLT</name>
<dbReference type="InterPro" id="IPR016158">
    <property type="entry name" value="Cullin_homology"/>
</dbReference>
<dbReference type="SUPFAM" id="SSF46785">
    <property type="entry name" value="Winged helix' DNA-binding domain"/>
    <property type="match status" value="1"/>
</dbReference>
<dbReference type="GeneID" id="63782645"/>
<dbReference type="SUPFAM" id="SSF75632">
    <property type="entry name" value="Cullin homology domain"/>
    <property type="match status" value="1"/>
</dbReference>
<reference evidence="10 11" key="1">
    <citation type="submission" date="2016-07" db="EMBL/GenBank/DDBJ databases">
        <title>Pervasive Adenine N6-methylation of Active Genes in Fungi.</title>
        <authorList>
            <consortium name="DOE Joint Genome Institute"/>
            <person name="Mondo S.J."/>
            <person name="Dannebaum R.O."/>
            <person name="Kuo R.C."/>
            <person name="Labutti K."/>
            <person name="Haridas S."/>
            <person name="Kuo A."/>
            <person name="Salamov A."/>
            <person name="Ahrendt S.R."/>
            <person name="Lipzen A."/>
            <person name="Sullivan W."/>
            <person name="Andreopoulos W.B."/>
            <person name="Clum A."/>
            <person name="Lindquist E."/>
            <person name="Daum C."/>
            <person name="Ramamoorthy G.K."/>
            <person name="Gryganskyi A."/>
            <person name="Culley D."/>
            <person name="Magnuson J.K."/>
            <person name="James T.Y."/>
            <person name="O'Malley M.A."/>
            <person name="Stajich J.E."/>
            <person name="Spatafora J.W."/>
            <person name="Visel A."/>
            <person name="Grigoriev I.V."/>
        </authorList>
    </citation>
    <scope>NUCLEOTIDE SEQUENCE [LARGE SCALE GENOMIC DNA]</scope>
    <source>
        <strain evidence="10 11">12-1054</strain>
    </source>
</reference>
<dbReference type="GO" id="GO:0031146">
    <property type="term" value="P:SCF-dependent proteasomal ubiquitin-dependent protein catabolic process"/>
    <property type="evidence" value="ECO:0007669"/>
    <property type="project" value="UniProtKB-ARBA"/>
</dbReference>
<dbReference type="GO" id="GO:0005634">
    <property type="term" value="C:nucleus"/>
    <property type="evidence" value="ECO:0007669"/>
    <property type="project" value="UniProtKB-ARBA"/>
</dbReference>
<dbReference type="STRING" id="56484.A0A1Y2FSB2"/>
<dbReference type="Proteomes" id="UP000193685">
    <property type="component" value="Unassembled WGS sequence"/>
</dbReference>
<evidence type="ECO:0000256" key="3">
    <source>
        <dbReference type="ARBA" id="ARBA00022499"/>
    </source>
</evidence>